<dbReference type="Pfam" id="PF07751">
    <property type="entry name" value="Abi_2"/>
    <property type="match status" value="1"/>
</dbReference>
<organism evidence="1 2">
    <name type="scientific">Sphingobacterium kitahiroshimense</name>
    <dbReference type="NCBI Taxonomy" id="470446"/>
    <lineage>
        <taxon>Bacteria</taxon>
        <taxon>Pseudomonadati</taxon>
        <taxon>Bacteroidota</taxon>
        <taxon>Sphingobacteriia</taxon>
        <taxon>Sphingobacteriales</taxon>
        <taxon>Sphingobacteriaceae</taxon>
        <taxon>Sphingobacterium</taxon>
    </lineage>
</organism>
<sequence>MKYSKEALSIDKQIELLQKRELSIGCLIRAEKYLQNVSYYRLSGYMFHLQTKTGDTKFLDGTTFDDIINLYTFDKNLRRIFLEYLERIEVSFRTKIINTYSNQYGFYWCNNDSYFLNKNELRDEKEEILGYQNYVLDSIRVSLKDPKEQFLRAFKLKYTSEILPPENMSFEVLSFGKLIKLYTCLKNDEYKNSIAKNFKLPNGKSLVNWLLFLNDVRNVCAHHSRLWNRKFTANKLSFPSRDKHKIMGNIPEMANSNVYGAIIAINHLLNTFNISNSFTDKFEALVKTHQIKVSNLGFPEDWEKRAPWKIE</sequence>
<dbReference type="InterPro" id="IPR011664">
    <property type="entry name" value="Abi_system_AbiD/AbiF-like"/>
</dbReference>
<protein>
    <submittedName>
        <fullName evidence="1">Abi family protein</fullName>
    </submittedName>
</protein>
<dbReference type="InterPro" id="IPR017034">
    <property type="entry name" value="Abi_system_AbiD/AbiF"/>
</dbReference>
<gene>
    <name evidence="1" type="ORF">ABE541_22040</name>
</gene>
<keyword evidence="2" id="KW-1185">Reference proteome</keyword>
<name>A0ABV0BYW7_9SPHI</name>
<proteinExistence type="predicted"/>
<evidence type="ECO:0000313" key="1">
    <source>
        <dbReference type="EMBL" id="MEN5379964.1"/>
    </source>
</evidence>
<dbReference type="EMBL" id="JBDJNQ010000013">
    <property type="protein sequence ID" value="MEN5379964.1"/>
    <property type="molecule type" value="Genomic_DNA"/>
</dbReference>
<reference evidence="1 2" key="1">
    <citation type="submission" date="2024-04" db="EMBL/GenBank/DDBJ databases">
        <title>WGS of bacteria from Torrens River.</title>
        <authorList>
            <person name="Wyrsch E.R."/>
            <person name="Drigo B."/>
        </authorList>
    </citation>
    <scope>NUCLEOTIDE SEQUENCE [LARGE SCALE GENOMIC DNA]</scope>
    <source>
        <strain evidence="1 2">TWI391</strain>
    </source>
</reference>
<dbReference type="Proteomes" id="UP001409291">
    <property type="component" value="Unassembled WGS sequence"/>
</dbReference>
<dbReference type="PIRSF" id="PIRSF034934">
    <property type="entry name" value="AbiF_AbiD"/>
    <property type="match status" value="1"/>
</dbReference>
<accession>A0ABV0BYW7</accession>
<dbReference type="RefSeq" id="WP_346582822.1">
    <property type="nucleotide sequence ID" value="NZ_JBDJNQ010000013.1"/>
</dbReference>
<evidence type="ECO:0000313" key="2">
    <source>
        <dbReference type="Proteomes" id="UP001409291"/>
    </source>
</evidence>
<comment type="caution">
    <text evidence="1">The sequence shown here is derived from an EMBL/GenBank/DDBJ whole genome shotgun (WGS) entry which is preliminary data.</text>
</comment>